<feature type="transmembrane region" description="Helical" evidence="8">
    <location>
        <begin position="65"/>
        <end position="85"/>
    </location>
</feature>
<dbReference type="GO" id="GO:0016020">
    <property type="term" value="C:membrane"/>
    <property type="evidence" value="ECO:0007669"/>
    <property type="project" value="UniProtKB-SubCell"/>
</dbReference>
<dbReference type="PANTHER" id="PTHR31595">
    <property type="entry name" value="LONG-CHAIN-ALCOHOL O-FATTY-ACYLTRANSFERASE 3-RELATED"/>
    <property type="match status" value="1"/>
</dbReference>
<evidence type="ECO:0000256" key="1">
    <source>
        <dbReference type="ARBA" id="ARBA00004141"/>
    </source>
</evidence>
<evidence type="ECO:0000313" key="11">
    <source>
        <dbReference type="Proteomes" id="UP000518752"/>
    </source>
</evidence>
<protein>
    <recommendedName>
        <fullName evidence="9">Wax synthase domain-containing protein</fullName>
    </recommendedName>
</protein>
<reference evidence="10 11" key="1">
    <citation type="journal article" date="2020" name="ISME J.">
        <title>Uncovering the hidden diversity of litter-decomposition mechanisms in mushroom-forming fungi.</title>
        <authorList>
            <person name="Floudas D."/>
            <person name="Bentzer J."/>
            <person name="Ahren D."/>
            <person name="Johansson T."/>
            <person name="Persson P."/>
            <person name="Tunlid A."/>
        </authorList>
    </citation>
    <scope>NUCLEOTIDE SEQUENCE [LARGE SCALE GENOMIC DNA]</scope>
    <source>
        <strain evidence="10 11">CBS 406.79</strain>
    </source>
</reference>
<name>A0A8H5H2N4_9AGAR</name>
<dbReference type="EMBL" id="JAACJN010000096">
    <property type="protein sequence ID" value="KAF5375612.1"/>
    <property type="molecule type" value="Genomic_DNA"/>
</dbReference>
<evidence type="ECO:0000256" key="5">
    <source>
        <dbReference type="ARBA" id="ARBA00022692"/>
    </source>
</evidence>
<feature type="transmembrane region" description="Helical" evidence="8">
    <location>
        <begin position="144"/>
        <end position="161"/>
    </location>
</feature>
<dbReference type="GO" id="GO:0008374">
    <property type="term" value="F:O-acyltransferase activity"/>
    <property type="evidence" value="ECO:0007669"/>
    <property type="project" value="InterPro"/>
</dbReference>
<dbReference type="Proteomes" id="UP000518752">
    <property type="component" value="Unassembled WGS sequence"/>
</dbReference>
<comment type="caution">
    <text evidence="10">The sequence shown here is derived from an EMBL/GenBank/DDBJ whole genome shotgun (WGS) entry which is preliminary data.</text>
</comment>
<evidence type="ECO:0000259" key="9">
    <source>
        <dbReference type="Pfam" id="PF13813"/>
    </source>
</evidence>
<keyword evidence="6 8" id="KW-1133">Transmembrane helix</keyword>
<feature type="transmembrane region" description="Helical" evidence="8">
    <location>
        <begin position="306"/>
        <end position="326"/>
    </location>
</feature>
<evidence type="ECO:0000256" key="8">
    <source>
        <dbReference type="SAM" id="Phobius"/>
    </source>
</evidence>
<accession>A0A8H5H2N4</accession>
<evidence type="ECO:0000256" key="2">
    <source>
        <dbReference type="ARBA" id="ARBA00005179"/>
    </source>
</evidence>
<dbReference type="GO" id="GO:0006629">
    <property type="term" value="P:lipid metabolic process"/>
    <property type="evidence" value="ECO:0007669"/>
    <property type="project" value="InterPro"/>
</dbReference>
<feature type="transmembrane region" description="Helical" evidence="8">
    <location>
        <begin position="263"/>
        <end position="286"/>
    </location>
</feature>
<evidence type="ECO:0000256" key="4">
    <source>
        <dbReference type="ARBA" id="ARBA00022679"/>
    </source>
</evidence>
<organism evidence="10 11">
    <name type="scientific">Collybiopsis confluens</name>
    <dbReference type="NCBI Taxonomy" id="2823264"/>
    <lineage>
        <taxon>Eukaryota</taxon>
        <taxon>Fungi</taxon>
        <taxon>Dikarya</taxon>
        <taxon>Basidiomycota</taxon>
        <taxon>Agaricomycotina</taxon>
        <taxon>Agaricomycetes</taxon>
        <taxon>Agaricomycetidae</taxon>
        <taxon>Agaricales</taxon>
        <taxon>Marasmiineae</taxon>
        <taxon>Omphalotaceae</taxon>
        <taxon>Collybiopsis</taxon>
    </lineage>
</organism>
<dbReference type="Pfam" id="PF13813">
    <property type="entry name" value="MBOAT_2"/>
    <property type="match status" value="1"/>
</dbReference>
<keyword evidence="4" id="KW-0808">Transferase</keyword>
<dbReference type="AlphaFoldDB" id="A0A8H5H2N4"/>
<feature type="transmembrane region" description="Helical" evidence="8">
    <location>
        <begin position="36"/>
        <end position="53"/>
    </location>
</feature>
<feature type="transmembrane region" description="Helical" evidence="8">
    <location>
        <begin position="12"/>
        <end position="31"/>
    </location>
</feature>
<keyword evidence="7 8" id="KW-0472">Membrane</keyword>
<keyword evidence="5 8" id="KW-0812">Transmembrane</keyword>
<dbReference type="InterPro" id="IPR044851">
    <property type="entry name" value="Wax_synthase"/>
</dbReference>
<evidence type="ECO:0000256" key="3">
    <source>
        <dbReference type="ARBA" id="ARBA00007282"/>
    </source>
</evidence>
<dbReference type="PANTHER" id="PTHR31595:SF57">
    <property type="entry name" value="OS04G0481900 PROTEIN"/>
    <property type="match status" value="1"/>
</dbReference>
<evidence type="ECO:0000313" key="10">
    <source>
        <dbReference type="EMBL" id="KAF5375612.1"/>
    </source>
</evidence>
<comment type="subcellular location">
    <subcellularLocation>
        <location evidence="1">Membrane</location>
        <topology evidence="1">Multi-pass membrane protein</topology>
    </subcellularLocation>
</comment>
<feature type="domain" description="Wax synthase" evidence="9">
    <location>
        <begin position="235"/>
        <end position="314"/>
    </location>
</feature>
<feature type="transmembrane region" description="Helical" evidence="8">
    <location>
        <begin position="195"/>
        <end position="213"/>
    </location>
</feature>
<dbReference type="OrthoDB" id="1077582at2759"/>
<gene>
    <name evidence="10" type="ORF">D9757_008546</name>
</gene>
<sequence>MARNSLDVHSFFTLLLPPIVIYYTLAALLCLPRTRLLRLALLPPSLILAYRAASSLDLSYGNDRLVYLNKGLVLAMTSLCFRAIIWAMSREPYKRLQAVNESASSKTKLFLDASDLAFGLRGIGRNWSRGLHIPQETRPLSSKMAFVSWTLLSLCVHIPLLDLMHYTVQSFGPNTFGTVKGGSIFDDDLPPITRYARSTFISFISGIVVYCAIRVSYDFSTIIGVLVLNQLPIQWPKVFDSPWKASSLSDFWAKRWHQLFRHFFIGIGSVPLYCAFGRVGSVLGAFLVSGLLHYVGLFGLGNGSDIMGMVGFFLLMGCGVLLEALWKKITGQRVGGWSGRIWTMVWLLGWSNLLVDAWARKGLIGALFIPDSQRLPVKLFGPLQTS</sequence>
<evidence type="ECO:0000256" key="7">
    <source>
        <dbReference type="ARBA" id="ARBA00023136"/>
    </source>
</evidence>
<proteinExistence type="inferred from homology"/>
<keyword evidence="11" id="KW-1185">Reference proteome</keyword>
<comment type="pathway">
    <text evidence="2">Secondary metabolite biosynthesis.</text>
</comment>
<comment type="similarity">
    <text evidence="3">Belongs to the wax synthase family.</text>
</comment>
<dbReference type="InterPro" id="IPR032805">
    <property type="entry name" value="Wax_synthase_dom"/>
</dbReference>
<evidence type="ECO:0000256" key="6">
    <source>
        <dbReference type="ARBA" id="ARBA00022989"/>
    </source>
</evidence>